<dbReference type="RefSeq" id="WP_013516103.1">
    <property type="nucleotide sequence ID" value="NC_014844.1"/>
</dbReference>
<dbReference type="OrthoDB" id="9811476at2"/>
<organism evidence="1 2">
    <name type="scientific">Pseudodesulfovibrio aespoeensis (strain ATCC 700646 / DSM 10631 / Aspo-2)</name>
    <name type="common">Desulfovibrio aespoeensis</name>
    <dbReference type="NCBI Taxonomy" id="643562"/>
    <lineage>
        <taxon>Bacteria</taxon>
        <taxon>Pseudomonadati</taxon>
        <taxon>Thermodesulfobacteriota</taxon>
        <taxon>Desulfovibrionia</taxon>
        <taxon>Desulfovibrionales</taxon>
        <taxon>Desulfovibrionaceae</taxon>
    </lineage>
</organism>
<dbReference type="HOGENOM" id="CLU_080977_1_0_7"/>
<dbReference type="InterPro" id="IPR007362">
    <property type="entry name" value="DUF429"/>
</dbReference>
<dbReference type="Pfam" id="PF04250">
    <property type="entry name" value="DUF429"/>
    <property type="match status" value="1"/>
</dbReference>
<name>E6VRR6_PSEA9</name>
<evidence type="ECO:0000313" key="2">
    <source>
        <dbReference type="Proteomes" id="UP000002191"/>
    </source>
</evidence>
<gene>
    <name evidence="1" type="ordered locus">Daes_3212</name>
</gene>
<evidence type="ECO:0008006" key="3">
    <source>
        <dbReference type="Google" id="ProtNLM"/>
    </source>
</evidence>
<dbReference type="eggNOG" id="COG4923">
    <property type="taxonomic scope" value="Bacteria"/>
</dbReference>
<reference evidence="1 2" key="2">
    <citation type="journal article" date="2014" name="Genome Announc.">
        <title>Complete Genome Sequence of the Subsurface, Mesophilic Sulfate-Reducing Bacterium Desulfovibrio aespoeensis Aspo-2.</title>
        <authorList>
            <person name="Pedersen K."/>
            <person name="Bengtsson A."/>
            <person name="Edlund J."/>
            <person name="Rabe L."/>
            <person name="Hazen T."/>
            <person name="Chakraborty R."/>
            <person name="Goodwin L."/>
            <person name="Shapiro N."/>
        </authorList>
    </citation>
    <scope>NUCLEOTIDE SEQUENCE [LARGE SCALE GENOMIC DNA]</scope>
    <source>
        <strain evidence="2">ATCC 700646 / DSM 10631 / Aspo-2</strain>
    </source>
</reference>
<protein>
    <recommendedName>
        <fullName evidence="3">NUDIX hydrolase</fullName>
    </recommendedName>
</protein>
<dbReference type="STRING" id="643562.Daes_3212"/>
<accession>E6VRR6</accession>
<evidence type="ECO:0000313" key="1">
    <source>
        <dbReference type="EMBL" id="ADU64203.1"/>
    </source>
</evidence>
<proteinExistence type="predicted"/>
<dbReference type="KEGG" id="das:Daes_3212"/>
<dbReference type="AlphaFoldDB" id="E6VRR6"/>
<dbReference type="EMBL" id="CP002431">
    <property type="protein sequence ID" value="ADU64203.1"/>
    <property type="molecule type" value="Genomic_DNA"/>
</dbReference>
<keyword evidence="2" id="KW-1185">Reference proteome</keyword>
<sequence>MKGVGIDGCRGGWFAVWTGDGARWECALYPDMAAVWRDHSDAAVLFADIPVGLPDQGTRLADGLARQRLGPRGASVFNVPARQAALAMGREDTPSAVRKAAARDANRKLSGKSLSEQSLCIVPKILEVDAFLLATPEARGRVFEAHPEVCFSLAGGAPMVYSKKEFLGGLERLRLVEQRIADAQAMLADARGRYPRTAVATDDMLDAMILAASAACCQGRPTPMPDPPERDGTGLPMAIWYHDFNNC</sequence>
<reference evidence="2" key="1">
    <citation type="submission" date="2010-12" db="EMBL/GenBank/DDBJ databases">
        <title>Complete sequence of Desulfovibrio aespoeensis Aspo-2.</title>
        <authorList>
            <consortium name="US DOE Joint Genome Institute"/>
            <person name="Lucas S."/>
            <person name="Copeland A."/>
            <person name="Lapidus A."/>
            <person name="Cheng J.-F."/>
            <person name="Goodwin L."/>
            <person name="Pitluck S."/>
            <person name="Chertkov O."/>
            <person name="Misra M."/>
            <person name="Detter J.C."/>
            <person name="Han C."/>
            <person name="Tapia R."/>
            <person name="Land M."/>
            <person name="Hauser L."/>
            <person name="Kyrpides N."/>
            <person name="Ivanova N."/>
            <person name="Ovchinnikova G."/>
            <person name="Pedersen K."/>
            <person name="Jagevall S."/>
            <person name="Hazen T."/>
            <person name="Woyke T."/>
        </authorList>
    </citation>
    <scope>NUCLEOTIDE SEQUENCE [LARGE SCALE GENOMIC DNA]</scope>
    <source>
        <strain evidence="2">ATCC 700646 / DSM 10631 / Aspo-2</strain>
    </source>
</reference>
<dbReference type="Proteomes" id="UP000002191">
    <property type="component" value="Chromosome"/>
</dbReference>